<feature type="domain" description="C2H2-type" evidence="8">
    <location>
        <begin position="214"/>
        <end position="241"/>
    </location>
</feature>
<evidence type="ECO:0000256" key="1">
    <source>
        <dbReference type="ARBA" id="ARBA00004123"/>
    </source>
</evidence>
<dbReference type="PANTHER" id="PTHR24394">
    <property type="entry name" value="ZINC FINGER PROTEIN"/>
    <property type="match status" value="1"/>
</dbReference>
<evidence type="ECO:0000256" key="4">
    <source>
        <dbReference type="ARBA" id="ARBA00022771"/>
    </source>
</evidence>
<keyword evidence="3" id="KW-0677">Repeat</keyword>
<proteinExistence type="predicted"/>
<feature type="domain" description="C2H2-type" evidence="8">
    <location>
        <begin position="186"/>
        <end position="213"/>
    </location>
</feature>
<reference evidence="9" key="1">
    <citation type="submission" date="2020-11" db="EMBL/GenBank/DDBJ databases">
        <authorList>
            <person name="Tran Van P."/>
        </authorList>
    </citation>
    <scope>NUCLEOTIDE SEQUENCE</scope>
</reference>
<dbReference type="InterPro" id="IPR013087">
    <property type="entry name" value="Znf_C2H2_type"/>
</dbReference>
<evidence type="ECO:0000256" key="6">
    <source>
        <dbReference type="ARBA" id="ARBA00023242"/>
    </source>
</evidence>
<evidence type="ECO:0000256" key="5">
    <source>
        <dbReference type="ARBA" id="ARBA00022833"/>
    </source>
</evidence>
<organism evidence="9">
    <name type="scientific">Timema monikensis</name>
    <dbReference type="NCBI Taxonomy" id="170555"/>
    <lineage>
        <taxon>Eukaryota</taxon>
        <taxon>Metazoa</taxon>
        <taxon>Ecdysozoa</taxon>
        <taxon>Arthropoda</taxon>
        <taxon>Hexapoda</taxon>
        <taxon>Insecta</taxon>
        <taxon>Pterygota</taxon>
        <taxon>Neoptera</taxon>
        <taxon>Polyneoptera</taxon>
        <taxon>Phasmatodea</taxon>
        <taxon>Timematodea</taxon>
        <taxon>Timematoidea</taxon>
        <taxon>Timematidae</taxon>
        <taxon>Timema</taxon>
    </lineage>
</organism>
<evidence type="ECO:0000259" key="8">
    <source>
        <dbReference type="PROSITE" id="PS50157"/>
    </source>
</evidence>
<feature type="domain" description="C2H2-type" evidence="8">
    <location>
        <begin position="286"/>
        <end position="308"/>
    </location>
</feature>
<dbReference type="FunFam" id="3.30.160.60:FF:000690">
    <property type="entry name" value="Zinc finger protein 354C"/>
    <property type="match status" value="1"/>
</dbReference>
<evidence type="ECO:0000313" key="9">
    <source>
        <dbReference type="EMBL" id="CAD7433776.1"/>
    </source>
</evidence>
<dbReference type="GO" id="GO:0008270">
    <property type="term" value="F:zinc ion binding"/>
    <property type="evidence" value="ECO:0007669"/>
    <property type="project" value="UniProtKB-KW"/>
</dbReference>
<dbReference type="SUPFAM" id="SSF57667">
    <property type="entry name" value="beta-beta-alpha zinc fingers"/>
    <property type="match status" value="4"/>
</dbReference>
<dbReference type="PROSITE" id="PS50157">
    <property type="entry name" value="ZINC_FINGER_C2H2_2"/>
    <property type="match status" value="7"/>
</dbReference>
<dbReference type="AlphaFoldDB" id="A0A7R9EIS1"/>
<dbReference type="SMART" id="SM00355">
    <property type="entry name" value="ZnF_C2H2"/>
    <property type="match status" value="7"/>
</dbReference>
<dbReference type="Pfam" id="PF00096">
    <property type="entry name" value="zf-C2H2"/>
    <property type="match status" value="3"/>
</dbReference>
<protein>
    <recommendedName>
        <fullName evidence="8">C2H2-type domain-containing protein</fullName>
    </recommendedName>
</protein>
<feature type="domain" description="C2H2-type" evidence="8">
    <location>
        <begin position="342"/>
        <end position="369"/>
    </location>
</feature>
<sequence length="373" mass="41853">MVSVGEGGEADGDGTQKLFTKRAKIGSYAYKHPNGVEMEDPLSFPGLVKCEGDDEVIDSKLETKIHFEEKPIKGPYICVKNLVAKEETERESSTSETGCLSNTAGATANKKADSNLAHHMAKIVRTIIQNDKKLIPFSLENVSLKQSDDTCSSTATQFPCEHCRQTFEFASQLKRHTLIHTGDKFYSCNICNKTYRDLSKLRQHSLIHTGEKPYSCEECGKSFRCSKSLQLHSILHGNDPYLQNEPFSNLRASSPKPFKCDRCNKHYSCITNLNRHSTVHAMAVLFKCGVCGKTSSDAKMLRQHAMSHRIRTVIECETCHVAFPCKYSLRQHVLTHSKEEALKCDLCSKLFLNKTELEKHISTHSVKKTTSCP</sequence>
<dbReference type="Gene3D" id="3.30.160.60">
    <property type="entry name" value="Classic Zinc Finger"/>
    <property type="match status" value="5"/>
</dbReference>
<comment type="subcellular location">
    <subcellularLocation>
        <location evidence="1">Nucleus</location>
    </subcellularLocation>
</comment>
<dbReference type="InterPro" id="IPR036236">
    <property type="entry name" value="Znf_C2H2_sf"/>
</dbReference>
<feature type="domain" description="C2H2-type" evidence="8">
    <location>
        <begin position="158"/>
        <end position="185"/>
    </location>
</feature>
<dbReference type="GO" id="GO:0040029">
    <property type="term" value="P:epigenetic regulation of gene expression"/>
    <property type="evidence" value="ECO:0007669"/>
    <property type="project" value="UniProtKB-ARBA"/>
</dbReference>
<keyword evidence="6" id="KW-0539">Nucleus</keyword>
<dbReference type="GO" id="GO:0003682">
    <property type="term" value="F:chromatin binding"/>
    <property type="evidence" value="ECO:0007669"/>
    <property type="project" value="UniProtKB-ARBA"/>
</dbReference>
<dbReference type="EMBL" id="OB796771">
    <property type="protein sequence ID" value="CAD7433776.1"/>
    <property type="molecule type" value="Genomic_DNA"/>
</dbReference>
<dbReference type="PANTHER" id="PTHR24394:SF29">
    <property type="entry name" value="MYONEURIN"/>
    <property type="match status" value="1"/>
</dbReference>
<name>A0A7R9EIS1_9NEOP</name>
<dbReference type="GO" id="GO:0000981">
    <property type="term" value="F:DNA-binding transcription factor activity, RNA polymerase II-specific"/>
    <property type="evidence" value="ECO:0007669"/>
    <property type="project" value="TreeGrafter"/>
</dbReference>
<feature type="domain" description="C2H2-type" evidence="8">
    <location>
        <begin position="258"/>
        <end position="281"/>
    </location>
</feature>
<dbReference type="PROSITE" id="PS00028">
    <property type="entry name" value="ZINC_FINGER_C2H2_1"/>
    <property type="match status" value="6"/>
</dbReference>
<dbReference type="GO" id="GO:0005634">
    <property type="term" value="C:nucleus"/>
    <property type="evidence" value="ECO:0007669"/>
    <property type="project" value="UniProtKB-SubCell"/>
</dbReference>
<keyword evidence="4 7" id="KW-0863">Zinc-finger</keyword>
<gene>
    <name evidence="9" type="ORF">TMSB3V08_LOCUS10443</name>
</gene>
<keyword evidence="5" id="KW-0862">Zinc</keyword>
<accession>A0A7R9EIS1</accession>
<dbReference type="FunFam" id="3.30.160.60:FF:000065">
    <property type="entry name" value="B-cell CLL/lymphoma 6, member B"/>
    <property type="match status" value="1"/>
</dbReference>
<dbReference type="GO" id="GO:0000785">
    <property type="term" value="C:chromatin"/>
    <property type="evidence" value="ECO:0007669"/>
    <property type="project" value="UniProtKB-ARBA"/>
</dbReference>
<evidence type="ECO:0000256" key="2">
    <source>
        <dbReference type="ARBA" id="ARBA00022723"/>
    </source>
</evidence>
<keyword evidence="2" id="KW-0479">Metal-binding</keyword>
<evidence type="ECO:0000256" key="7">
    <source>
        <dbReference type="PROSITE-ProRule" id="PRU00042"/>
    </source>
</evidence>
<evidence type="ECO:0000256" key="3">
    <source>
        <dbReference type="ARBA" id="ARBA00022737"/>
    </source>
</evidence>
<feature type="domain" description="C2H2-type" evidence="8">
    <location>
        <begin position="314"/>
        <end position="341"/>
    </location>
</feature>